<dbReference type="InterPro" id="IPR020846">
    <property type="entry name" value="MFS_dom"/>
</dbReference>
<feature type="transmembrane region" description="Helical" evidence="7">
    <location>
        <begin position="107"/>
        <end position="126"/>
    </location>
</feature>
<keyword evidence="4 7" id="KW-1133">Transmembrane helix</keyword>
<evidence type="ECO:0000256" key="7">
    <source>
        <dbReference type="SAM" id="Phobius"/>
    </source>
</evidence>
<evidence type="ECO:0000256" key="3">
    <source>
        <dbReference type="ARBA" id="ARBA00022692"/>
    </source>
</evidence>
<sequence>MFKGSDKDKPGEERVIEESEDSSIHSDAAAEKQVLRKVDWHILPMVFLYYMISFLDRSNIGNGRLYGLEADLNLKNDQFQTATSVFFATYIACEVPSAIFLKKLHPARFISGIAILWGIIASLTGLTQNYGSLLACRLLLGLAEGPLFPCMVIYLTFFYTRKELAVRFGYLSGGAAVAGAVGGLLAYAVGYMDGVRNLRAWRWLLIIEGIPAIGLGVFGLFFLADSPSTAWYLTTSQRQLLVARSTRDQREASTPSAQTLQRSDILAAFKDWKIWTFCLMNFPADIQLFSYAIFLPTIIKAINPAWSSLYVQALTIPCFAWSTIVYFIAAFVSDATQHRAVFGILGALASIMGHVMLIAGQGVAVPYLGCFFIATGLFVVSGIALVWLSTNSPRYGKRTTAVGMDLMLGNSAGIAAPYLYPTADSPRYTMGHAVTLGLLVISALANVVLWWAMVDTNRQRRAGMEDWKLSGKTEEEVDEMGDDSPRYIYAI</sequence>
<feature type="transmembrane region" description="Helical" evidence="7">
    <location>
        <begin position="171"/>
        <end position="191"/>
    </location>
</feature>
<reference evidence="9" key="1">
    <citation type="submission" date="2021-03" db="EMBL/GenBank/DDBJ databases">
        <authorList>
            <person name="Tagirdzhanova G."/>
        </authorList>
    </citation>
    <scope>NUCLEOTIDE SEQUENCE</scope>
</reference>
<feature type="transmembrane region" description="Helical" evidence="7">
    <location>
        <begin position="400"/>
        <end position="420"/>
    </location>
</feature>
<dbReference type="InterPro" id="IPR036259">
    <property type="entry name" value="MFS_trans_sf"/>
</dbReference>
<dbReference type="PANTHER" id="PTHR43791">
    <property type="entry name" value="PERMEASE-RELATED"/>
    <property type="match status" value="1"/>
</dbReference>
<dbReference type="PANTHER" id="PTHR43791:SF91">
    <property type="entry name" value="MAJOR FACILITATOR SUPERFAMILY (MFS) PROFILE DOMAIN-CONTAINING PROTEIN-RELATED"/>
    <property type="match status" value="1"/>
</dbReference>
<feature type="transmembrane region" description="Helical" evidence="7">
    <location>
        <begin position="203"/>
        <end position="224"/>
    </location>
</feature>
<feature type="transmembrane region" description="Helical" evidence="7">
    <location>
        <begin position="432"/>
        <end position="454"/>
    </location>
</feature>
<evidence type="ECO:0000256" key="4">
    <source>
        <dbReference type="ARBA" id="ARBA00022989"/>
    </source>
</evidence>
<dbReference type="EMBL" id="CAJPDS010000010">
    <property type="protein sequence ID" value="CAF9911295.1"/>
    <property type="molecule type" value="Genomic_DNA"/>
</dbReference>
<keyword evidence="5 7" id="KW-0472">Membrane</keyword>
<keyword evidence="3 7" id="KW-0812">Transmembrane</keyword>
<accession>A0A8H3ETB4</accession>
<dbReference type="InterPro" id="IPR011701">
    <property type="entry name" value="MFS"/>
</dbReference>
<evidence type="ECO:0000313" key="9">
    <source>
        <dbReference type="EMBL" id="CAF9911295.1"/>
    </source>
</evidence>
<feature type="transmembrane region" description="Helical" evidence="7">
    <location>
        <begin position="340"/>
        <end position="359"/>
    </location>
</feature>
<keyword evidence="10" id="KW-1185">Reference proteome</keyword>
<dbReference type="FunFam" id="1.20.1250.20:FF:000013">
    <property type="entry name" value="MFS general substrate transporter"/>
    <property type="match status" value="1"/>
</dbReference>
<evidence type="ECO:0000259" key="8">
    <source>
        <dbReference type="PROSITE" id="PS50850"/>
    </source>
</evidence>
<dbReference type="Gene3D" id="1.20.1250.20">
    <property type="entry name" value="MFS general substrate transporter like domains"/>
    <property type="match status" value="2"/>
</dbReference>
<protein>
    <recommendedName>
        <fullName evidence="8">Major facilitator superfamily (MFS) profile domain-containing protein</fullName>
    </recommendedName>
</protein>
<feature type="transmembrane region" description="Helical" evidence="7">
    <location>
        <begin position="309"/>
        <end position="333"/>
    </location>
</feature>
<evidence type="ECO:0000256" key="1">
    <source>
        <dbReference type="ARBA" id="ARBA00004141"/>
    </source>
</evidence>
<dbReference type="Proteomes" id="UP000664521">
    <property type="component" value="Unassembled WGS sequence"/>
</dbReference>
<evidence type="ECO:0000256" key="6">
    <source>
        <dbReference type="SAM" id="MobiDB-lite"/>
    </source>
</evidence>
<feature type="transmembrane region" description="Helical" evidence="7">
    <location>
        <begin position="40"/>
        <end position="58"/>
    </location>
</feature>
<dbReference type="PROSITE" id="PS50850">
    <property type="entry name" value="MFS"/>
    <property type="match status" value="1"/>
</dbReference>
<dbReference type="Pfam" id="PF07690">
    <property type="entry name" value="MFS_1"/>
    <property type="match status" value="1"/>
</dbReference>
<dbReference type="OrthoDB" id="2962993at2759"/>
<evidence type="ECO:0000256" key="5">
    <source>
        <dbReference type="ARBA" id="ARBA00023136"/>
    </source>
</evidence>
<dbReference type="AlphaFoldDB" id="A0A8H3ETB4"/>
<dbReference type="GO" id="GO:0016020">
    <property type="term" value="C:membrane"/>
    <property type="evidence" value="ECO:0007669"/>
    <property type="project" value="UniProtKB-SubCell"/>
</dbReference>
<comment type="subcellular location">
    <subcellularLocation>
        <location evidence="1">Membrane</location>
        <topology evidence="1">Multi-pass membrane protein</topology>
    </subcellularLocation>
</comment>
<feature type="domain" description="Major facilitator superfamily (MFS) profile" evidence="8">
    <location>
        <begin position="42"/>
        <end position="458"/>
    </location>
</feature>
<feature type="transmembrane region" description="Helical" evidence="7">
    <location>
        <begin position="365"/>
        <end position="388"/>
    </location>
</feature>
<gene>
    <name evidence="9" type="ORF">HETSPECPRED_000293</name>
</gene>
<dbReference type="GO" id="GO:0022857">
    <property type="term" value="F:transmembrane transporter activity"/>
    <property type="evidence" value="ECO:0007669"/>
    <property type="project" value="InterPro"/>
</dbReference>
<evidence type="ECO:0000313" key="10">
    <source>
        <dbReference type="Proteomes" id="UP000664521"/>
    </source>
</evidence>
<feature type="region of interest" description="Disordered" evidence="6">
    <location>
        <begin position="1"/>
        <end position="24"/>
    </location>
</feature>
<feature type="transmembrane region" description="Helical" evidence="7">
    <location>
        <begin position="79"/>
        <end position="101"/>
    </location>
</feature>
<name>A0A8H3ETB4_9LECA</name>
<keyword evidence="2" id="KW-0813">Transport</keyword>
<dbReference type="SUPFAM" id="SSF103473">
    <property type="entry name" value="MFS general substrate transporter"/>
    <property type="match status" value="1"/>
</dbReference>
<comment type="caution">
    <text evidence="9">The sequence shown here is derived from an EMBL/GenBank/DDBJ whole genome shotgun (WGS) entry which is preliminary data.</text>
</comment>
<dbReference type="FunFam" id="1.20.1250.20:FF:000057">
    <property type="entry name" value="MFS general substrate transporter"/>
    <property type="match status" value="1"/>
</dbReference>
<organism evidence="9 10">
    <name type="scientific">Heterodermia speciosa</name>
    <dbReference type="NCBI Taxonomy" id="116794"/>
    <lineage>
        <taxon>Eukaryota</taxon>
        <taxon>Fungi</taxon>
        <taxon>Dikarya</taxon>
        <taxon>Ascomycota</taxon>
        <taxon>Pezizomycotina</taxon>
        <taxon>Lecanoromycetes</taxon>
        <taxon>OSLEUM clade</taxon>
        <taxon>Lecanoromycetidae</taxon>
        <taxon>Caliciales</taxon>
        <taxon>Physciaceae</taxon>
        <taxon>Heterodermia</taxon>
    </lineage>
</organism>
<feature type="transmembrane region" description="Helical" evidence="7">
    <location>
        <begin position="138"/>
        <end position="159"/>
    </location>
</feature>
<proteinExistence type="predicted"/>
<evidence type="ECO:0000256" key="2">
    <source>
        <dbReference type="ARBA" id="ARBA00022448"/>
    </source>
</evidence>